<dbReference type="GO" id="GO:0030670">
    <property type="term" value="C:phagocytic vesicle membrane"/>
    <property type="evidence" value="ECO:0007669"/>
    <property type="project" value="UniProtKB-SubCell"/>
</dbReference>
<dbReference type="SMART" id="SM00064">
    <property type="entry name" value="FYVE"/>
    <property type="match status" value="1"/>
</dbReference>
<evidence type="ECO:0000256" key="6">
    <source>
        <dbReference type="ARBA" id="ARBA00022679"/>
    </source>
</evidence>
<dbReference type="GO" id="GO:1903426">
    <property type="term" value="P:regulation of reactive oxygen species biosynthetic process"/>
    <property type="evidence" value="ECO:0007669"/>
    <property type="project" value="UniProtKB-ARBA"/>
</dbReference>
<dbReference type="InterPro" id="IPR000591">
    <property type="entry name" value="DEP_dom"/>
</dbReference>
<feature type="region of interest" description="Disordered" evidence="30">
    <location>
        <begin position="1734"/>
        <end position="1756"/>
    </location>
</feature>
<keyword evidence="35" id="KW-1185">Reference proteome</keyword>
<feature type="region of interest" description="Disordered" evidence="30">
    <location>
        <begin position="1493"/>
        <end position="1583"/>
    </location>
</feature>
<dbReference type="Gene3D" id="3.30.800.10">
    <property type="entry name" value="Phosphatidylinositol Phosphate Kinase II Beta"/>
    <property type="match status" value="1"/>
</dbReference>
<dbReference type="PANTHER" id="PTHR46715:SF1">
    <property type="entry name" value="1-PHOSPHATIDYLINOSITOL 3-PHOSPHATE 5-KINASE"/>
    <property type="match status" value="1"/>
</dbReference>
<dbReference type="Pfam" id="PF00610">
    <property type="entry name" value="DEP"/>
    <property type="match status" value="1"/>
</dbReference>
<feature type="compositionally biased region" description="Polar residues" evidence="30">
    <location>
        <begin position="437"/>
        <end position="454"/>
    </location>
</feature>
<evidence type="ECO:0000256" key="26">
    <source>
        <dbReference type="ARBA" id="ARBA00077675"/>
    </source>
</evidence>
<evidence type="ECO:0000256" key="30">
    <source>
        <dbReference type="SAM" id="MobiDB-lite"/>
    </source>
</evidence>
<dbReference type="InterPro" id="IPR027410">
    <property type="entry name" value="TCP-1-like_intermed_sf"/>
</dbReference>
<dbReference type="GO" id="GO:0035556">
    <property type="term" value="P:intracellular signal transduction"/>
    <property type="evidence" value="ECO:0007669"/>
    <property type="project" value="InterPro"/>
</dbReference>
<dbReference type="CDD" id="cd03334">
    <property type="entry name" value="Fab1_TCP"/>
    <property type="match status" value="1"/>
</dbReference>
<dbReference type="Ensembl" id="ENSPCET00000027935.1">
    <property type="protein sequence ID" value="ENSPCEP00000027030.1"/>
    <property type="gene ID" value="ENSPCEG00000020202.1"/>
</dbReference>
<dbReference type="InterPro" id="IPR036388">
    <property type="entry name" value="WH-like_DNA-bd_sf"/>
</dbReference>
<feature type="compositionally biased region" description="Polar residues" evidence="30">
    <location>
        <begin position="992"/>
        <end position="1009"/>
    </location>
</feature>
<dbReference type="Pfam" id="PF01363">
    <property type="entry name" value="FYVE"/>
    <property type="match status" value="1"/>
</dbReference>
<dbReference type="GO" id="GO:0000285">
    <property type="term" value="F:1-phosphatidylinositol-3-phosphate 5-kinase activity"/>
    <property type="evidence" value="ECO:0007669"/>
    <property type="project" value="UniProtKB-EC"/>
</dbReference>
<evidence type="ECO:0000313" key="34">
    <source>
        <dbReference type="Ensembl" id="ENSPCEP00000027030.1"/>
    </source>
</evidence>
<dbReference type="FunFam" id="3.30.40.10:FF:000057">
    <property type="entry name" value="1-phosphatidylinositol 3-phosphate 5-kinase isoform X1"/>
    <property type="match status" value="1"/>
</dbReference>
<dbReference type="GO" id="GO:0016308">
    <property type="term" value="F:1-phosphatidylinositol-4-phosphate 5-kinase activity"/>
    <property type="evidence" value="ECO:0007669"/>
    <property type="project" value="UniProtKB-ARBA"/>
</dbReference>
<feature type="compositionally biased region" description="Polar residues" evidence="30">
    <location>
        <begin position="1547"/>
        <end position="1569"/>
    </location>
</feature>
<accession>A0A8C8SXE6</accession>
<feature type="region of interest" description="Disordered" evidence="30">
    <location>
        <begin position="63"/>
        <end position="115"/>
    </location>
</feature>
<dbReference type="FunFam" id="3.30.800.10:FF:000004">
    <property type="entry name" value="1-phosphatidylinositol 3-phosphate 5-kinase isoform X1"/>
    <property type="match status" value="1"/>
</dbReference>
<dbReference type="GO" id="GO:0004674">
    <property type="term" value="F:protein serine/threonine kinase activity"/>
    <property type="evidence" value="ECO:0007669"/>
    <property type="project" value="UniProtKB-EC"/>
</dbReference>
<proteinExistence type="predicted"/>
<dbReference type="Gene3D" id="3.50.7.10">
    <property type="entry name" value="GroEL"/>
    <property type="match status" value="1"/>
</dbReference>
<dbReference type="InterPro" id="IPR036390">
    <property type="entry name" value="WH_DNA-bd_sf"/>
</dbReference>
<keyword evidence="6 29" id="KW-0808">Transferase</keyword>
<evidence type="ECO:0000256" key="21">
    <source>
        <dbReference type="ARBA" id="ARBA00052820"/>
    </source>
</evidence>
<dbReference type="Gene3D" id="3.30.810.10">
    <property type="entry name" value="2-Layer Sandwich"/>
    <property type="match status" value="1"/>
</dbReference>
<evidence type="ECO:0000256" key="16">
    <source>
        <dbReference type="ARBA" id="ARBA00023136"/>
    </source>
</evidence>
<feature type="compositionally biased region" description="Basic and acidic residues" evidence="30">
    <location>
        <begin position="455"/>
        <end position="464"/>
    </location>
</feature>
<evidence type="ECO:0000256" key="28">
    <source>
        <dbReference type="PROSITE-ProRule" id="PRU00091"/>
    </source>
</evidence>
<dbReference type="SUPFAM" id="SSF46785">
    <property type="entry name" value="Winged helix' DNA-binding domain"/>
    <property type="match status" value="1"/>
</dbReference>
<dbReference type="Pfam" id="PF00118">
    <property type="entry name" value="Cpn60_TCP1"/>
    <property type="match status" value="1"/>
</dbReference>
<evidence type="ECO:0000259" key="31">
    <source>
        <dbReference type="PROSITE" id="PS50178"/>
    </source>
</evidence>
<evidence type="ECO:0000256" key="1">
    <source>
        <dbReference type="ARBA" id="ARBA00004220"/>
    </source>
</evidence>
<dbReference type="GO" id="GO:0030593">
    <property type="term" value="P:neutrophil chemotaxis"/>
    <property type="evidence" value="ECO:0007669"/>
    <property type="project" value="TreeGrafter"/>
</dbReference>
<evidence type="ECO:0000256" key="4">
    <source>
        <dbReference type="ARBA" id="ARBA00012513"/>
    </source>
</evidence>
<comment type="catalytic activity">
    <reaction evidence="19">
        <text>L-seryl-[protein] + ATP = O-phospho-L-seryl-[protein] + ADP + H(+)</text>
        <dbReference type="Rhea" id="RHEA:17989"/>
        <dbReference type="Rhea" id="RHEA-COMP:9863"/>
        <dbReference type="Rhea" id="RHEA-COMP:11604"/>
        <dbReference type="ChEBI" id="CHEBI:15378"/>
        <dbReference type="ChEBI" id="CHEBI:29999"/>
        <dbReference type="ChEBI" id="CHEBI:30616"/>
        <dbReference type="ChEBI" id="CHEBI:83421"/>
        <dbReference type="ChEBI" id="CHEBI:456216"/>
        <dbReference type="EC" id="2.7.11.1"/>
    </reaction>
    <physiologicalReaction direction="left-to-right" evidence="19">
        <dbReference type="Rhea" id="RHEA:17990"/>
    </physiologicalReaction>
</comment>
<evidence type="ECO:0000259" key="32">
    <source>
        <dbReference type="PROSITE" id="PS50186"/>
    </source>
</evidence>
<dbReference type="GO" id="GO:0052810">
    <property type="term" value="F:1-phosphatidylinositol-5-kinase activity"/>
    <property type="evidence" value="ECO:0007669"/>
    <property type="project" value="UniProtKB-ARBA"/>
</dbReference>
<dbReference type="InterPro" id="IPR037378">
    <property type="entry name" value="PIKfyve_DEP"/>
</dbReference>
<feature type="domain" description="FYVE-type" evidence="31">
    <location>
        <begin position="153"/>
        <end position="213"/>
    </location>
</feature>
<evidence type="ECO:0000256" key="24">
    <source>
        <dbReference type="ARBA" id="ARBA00076918"/>
    </source>
</evidence>
<dbReference type="EC" id="2.7.11.1" evidence="4"/>
<reference evidence="34" key="2">
    <citation type="submission" date="2025-09" db="UniProtKB">
        <authorList>
            <consortium name="Ensembl"/>
        </authorList>
    </citation>
    <scope>IDENTIFICATION</scope>
</reference>
<dbReference type="GO" id="GO:0031902">
    <property type="term" value="C:late endosome membrane"/>
    <property type="evidence" value="ECO:0007669"/>
    <property type="project" value="UniProtKB-SubCell"/>
</dbReference>
<dbReference type="GO" id="GO:0008104">
    <property type="term" value="P:intracellular protein localization"/>
    <property type="evidence" value="ECO:0007669"/>
    <property type="project" value="UniProtKB-ARBA"/>
</dbReference>
<dbReference type="CDD" id="cd04448">
    <property type="entry name" value="DEP_PIKfyve"/>
    <property type="match status" value="1"/>
</dbReference>
<evidence type="ECO:0000256" key="17">
    <source>
        <dbReference type="ARBA" id="ARBA00023329"/>
    </source>
</evidence>
<dbReference type="SUPFAM" id="SSF57903">
    <property type="entry name" value="FYVE/PHD zinc finger"/>
    <property type="match status" value="1"/>
</dbReference>
<evidence type="ECO:0000256" key="10">
    <source>
        <dbReference type="ARBA" id="ARBA00022771"/>
    </source>
</evidence>
<keyword evidence="10 28" id="KW-0863">Zinc-finger</keyword>
<evidence type="ECO:0000256" key="8">
    <source>
        <dbReference type="ARBA" id="ARBA00022741"/>
    </source>
</evidence>
<feature type="domain" description="PIPK" evidence="33">
    <location>
        <begin position="1714"/>
        <end position="2040"/>
    </location>
</feature>
<dbReference type="FunFam" id="1.10.10.10:FF:000206">
    <property type="entry name" value="1-phosphatidylinositol 3-phosphate 5-kinase isoform X1"/>
    <property type="match status" value="1"/>
</dbReference>
<feature type="compositionally biased region" description="Polar residues" evidence="30">
    <location>
        <begin position="65"/>
        <end position="86"/>
    </location>
</feature>
<keyword evidence="9" id="KW-0967">Endosome</keyword>
<evidence type="ECO:0000256" key="19">
    <source>
        <dbReference type="ARBA" id="ARBA00048977"/>
    </source>
</evidence>
<keyword evidence="12" id="KW-0862">Zinc</keyword>
<dbReference type="InterPro" id="IPR044769">
    <property type="entry name" value="PIKfyve_PIPKc"/>
</dbReference>
<dbReference type="GO" id="GO:0000139">
    <property type="term" value="C:Golgi membrane"/>
    <property type="evidence" value="ECO:0007669"/>
    <property type="project" value="UniProtKB-ARBA"/>
</dbReference>
<evidence type="ECO:0000256" key="22">
    <source>
        <dbReference type="ARBA" id="ARBA00065580"/>
    </source>
</evidence>
<evidence type="ECO:0000313" key="35">
    <source>
        <dbReference type="Proteomes" id="UP000694393"/>
    </source>
</evidence>
<comment type="subunit">
    <text evidence="22">Component of the PI(3,5)P2 regulatory complex/PAS complex, at least composed of PIKFYVE, FIG4 and VAC14. VAC14 nucleates the assembly of the complex and serves as a scaffold by pentamerizing into a star-shaped structure, which can bind a single copy each of PIKFYVE and FIG4 and coordinates their activities. Interacts (via chaperonin-like domain) with RABEPK; the interaction recruits RABEPK to the endosomal membrane. Interacts with SPAG9. Interacts with EGFR.</text>
</comment>
<dbReference type="InterPro" id="IPR002423">
    <property type="entry name" value="Cpn60/GroEL/TCP-1"/>
</dbReference>
<dbReference type="SMART" id="SM00049">
    <property type="entry name" value="DEP"/>
    <property type="match status" value="1"/>
</dbReference>
<evidence type="ECO:0000256" key="9">
    <source>
        <dbReference type="ARBA" id="ARBA00022753"/>
    </source>
</evidence>
<comment type="catalytic activity">
    <reaction evidence="21">
        <text>a 1,2-diacyl-sn-glycero-3-phospho-(1D-myo-inositol-3-phosphate) + ATP = a 1,2-diacyl-sn-glycero-3-phospho-(1D-myo-inositol-3,5-bisphosphate) + ADP + H(+)</text>
        <dbReference type="Rhea" id="RHEA:13609"/>
        <dbReference type="ChEBI" id="CHEBI:15378"/>
        <dbReference type="ChEBI" id="CHEBI:30616"/>
        <dbReference type="ChEBI" id="CHEBI:57923"/>
        <dbReference type="ChEBI" id="CHEBI:58088"/>
        <dbReference type="ChEBI" id="CHEBI:456216"/>
        <dbReference type="EC" id="2.7.1.150"/>
    </reaction>
    <physiologicalReaction direction="left-to-right" evidence="21">
        <dbReference type="Rhea" id="RHEA:13610"/>
    </physiologicalReaction>
</comment>
<evidence type="ECO:0000256" key="11">
    <source>
        <dbReference type="ARBA" id="ARBA00022777"/>
    </source>
</evidence>
<keyword evidence="15" id="KW-0443">Lipid metabolism</keyword>
<evidence type="ECO:0000256" key="18">
    <source>
        <dbReference type="ARBA" id="ARBA00046301"/>
    </source>
</evidence>
<dbReference type="Proteomes" id="UP000694393">
    <property type="component" value="Unplaced"/>
</dbReference>
<dbReference type="InterPro" id="IPR002498">
    <property type="entry name" value="PInositol-4-P-4/5-kinase_core"/>
</dbReference>
<evidence type="ECO:0000256" key="2">
    <source>
        <dbReference type="ARBA" id="ARBA00004633"/>
    </source>
</evidence>
<evidence type="ECO:0000256" key="14">
    <source>
        <dbReference type="ARBA" id="ARBA00022990"/>
    </source>
</evidence>
<evidence type="ECO:0000256" key="7">
    <source>
        <dbReference type="ARBA" id="ARBA00022723"/>
    </source>
</evidence>
<dbReference type="Pfam" id="PF01504">
    <property type="entry name" value="PIP5K"/>
    <property type="match status" value="2"/>
</dbReference>
<dbReference type="InterPro" id="IPR013083">
    <property type="entry name" value="Znf_RING/FYVE/PHD"/>
</dbReference>
<organism evidence="34 35">
    <name type="scientific">Pelusios castaneus</name>
    <name type="common">West African mud turtle</name>
    <dbReference type="NCBI Taxonomy" id="367368"/>
    <lineage>
        <taxon>Eukaryota</taxon>
        <taxon>Metazoa</taxon>
        <taxon>Chordata</taxon>
        <taxon>Craniata</taxon>
        <taxon>Vertebrata</taxon>
        <taxon>Euteleostomi</taxon>
        <taxon>Archelosauria</taxon>
        <taxon>Testudinata</taxon>
        <taxon>Testudines</taxon>
        <taxon>Pleurodira</taxon>
        <taxon>Pelomedusidae</taxon>
        <taxon>Pelusios</taxon>
    </lineage>
</organism>
<dbReference type="CDD" id="cd17300">
    <property type="entry name" value="PIPKc_PIKfyve"/>
    <property type="match status" value="1"/>
</dbReference>
<keyword evidence="11 29" id="KW-0418">Kinase</keyword>
<dbReference type="InterPro" id="IPR043548">
    <property type="entry name" value="PIKfyve"/>
</dbReference>
<comment type="catalytic activity">
    <reaction evidence="20">
        <text>a 1,2-diacyl-sn-glycero-3-phospho-(1D-myo-inositol) + ATP = a 1,2-diacyl-sn-glycero-3-phospho-(1D-myo-inositol-5-phosphate) + ADP + H(+)</text>
        <dbReference type="Rhea" id="RHEA:44680"/>
        <dbReference type="ChEBI" id="CHEBI:15378"/>
        <dbReference type="ChEBI" id="CHEBI:30616"/>
        <dbReference type="ChEBI" id="CHEBI:57795"/>
        <dbReference type="ChEBI" id="CHEBI:57880"/>
        <dbReference type="ChEBI" id="CHEBI:456216"/>
    </reaction>
    <physiologicalReaction direction="left-to-right" evidence="20">
        <dbReference type="Rhea" id="RHEA:44681"/>
    </physiologicalReaction>
</comment>
<evidence type="ECO:0000256" key="5">
    <source>
        <dbReference type="ARBA" id="ARBA00022553"/>
    </source>
</evidence>
<keyword evidence="14" id="KW-0007">Acetylation</keyword>
<dbReference type="GO" id="GO:0090385">
    <property type="term" value="P:phagosome-lysosome fusion"/>
    <property type="evidence" value="ECO:0007669"/>
    <property type="project" value="TreeGrafter"/>
</dbReference>
<evidence type="ECO:0000256" key="15">
    <source>
        <dbReference type="ARBA" id="ARBA00023098"/>
    </source>
</evidence>
<keyword evidence="13 29" id="KW-0067">ATP-binding</keyword>
<dbReference type="PROSITE" id="PS50186">
    <property type="entry name" value="DEP"/>
    <property type="match status" value="1"/>
</dbReference>
<dbReference type="CDD" id="cd15725">
    <property type="entry name" value="FYVE_PIKfyve_Fab1"/>
    <property type="match status" value="1"/>
</dbReference>
<protein>
    <recommendedName>
        <fullName evidence="23">1-phosphatidylinositol 3-phosphate 5-kinase</fullName>
        <ecNumber evidence="3">2.7.1.150</ecNumber>
        <ecNumber evidence="4">2.7.11.1</ecNumber>
    </recommendedName>
    <alternativeName>
        <fullName evidence="26">FYVE finger-containing phosphoinositide kinase</fullName>
    </alternativeName>
    <alternativeName>
        <fullName evidence="27">PIKfyve</fullName>
    </alternativeName>
    <alternativeName>
        <fullName evidence="25">Phosphatidylinositol 3-phosphate 5-kinase type III</fullName>
    </alternativeName>
    <alternativeName>
        <fullName evidence="24">Serine-protein kinase PIKFYVE</fullName>
    </alternativeName>
</protein>
<dbReference type="Gene3D" id="1.10.10.10">
    <property type="entry name" value="Winged helix-like DNA-binding domain superfamily/Winged helix DNA-binding domain"/>
    <property type="match status" value="1"/>
</dbReference>
<keyword evidence="8 29" id="KW-0547">Nucleotide-binding</keyword>
<dbReference type="SMART" id="SM00330">
    <property type="entry name" value="PIPKc"/>
    <property type="match status" value="1"/>
</dbReference>
<dbReference type="InterPro" id="IPR000306">
    <property type="entry name" value="Znf_FYVE"/>
</dbReference>
<dbReference type="GO" id="GO:0005524">
    <property type="term" value="F:ATP binding"/>
    <property type="evidence" value="ECO:0007669"/>
    <property type="project" value="UniProtKB-UniRule"/>
</dbReference>
<feature type="compositionally biased region" description="Basic and acidic residues" evidence="30">
    <location>
        <begin position="1512"/>
        <end position="1521"/>
    </location>
</feature>
<dbReference type="FunFam" id="3.50.7.10:FF:000007">
    <property type="entry name" value="1-phosphatidylinositol 3-phosphate 5-kinase isoform X1"/>
    <property type="match status" value="1"/>
</dbReference>
<comment type="subcellular location">
    <subcellularLocation>
        <location evidence="18">Cytoplasmic vesicle</location>
        <location evidence="18">Phagosome membrane</location>
        <topology evidence="18">Peripheral membrane protein</topology>
    </subcellularLocation>
    <subcellularLocation>
        <location evidence="1">Early endosome membrane</location>
        <topology evidence="1">Peripheral membrane protein</topology>
    </subcellularLocation>
    <subcellularLocation>
        <location evidence="2">Late endosome membrane</location>
        <topology evidence="2">Peripheral membrane protein</topology>
    </subcellularLocation>
</comment>
<dbReference type="GO" id="GO:0008270">
    <property type="term" value="F:zinc ion binding"/>
    <property type="evidence" value="ECO:0007669"/>
    <property type="project" value="UniProtKB-KW"/>
</dbReference>
<dbReference type="SUPFAM" id="SSF56104">
    <property type="entry name" value="SAICAR synthase-like"/>
    <property type="match status" value="1"/>
</dbReference>
<dbReference type="InterPro" id="IPR027483">
    <property type="entry name" value="PInositol-4-P-4/5-kinase_C_sf"/>
</dbReference>
<keyword evidence="16" id="KW-0472">Membrane</keyword>
<reference evidence="34" key="1">
    <citation type="submission" date="2025-08" db="UniProtKB">
        <authorList>
            <consortium name="Ensembl"/>
        </authorList>
    </citation>
    <scope>IDENTIFICATION</scope>
</reference>
<dbReference type="PROSITE" id="PS50178">
    <property type="entry name" value="ZF_FYVE"/>
    <property type="match status" value="1"/>
</dbReference>
<evidence type="ECO:0000256" key="25">
    <source>
        <dbReference type="ARBA" id="ARBA00077223"/>
    </source>
</evidence>
<keyword evidence="7" id="KW-0479">Metal-binding</keyword>
<dbReference type="InterPro" id="IPR027484">
    <property type="entry name" value="PInositol-4-P-5-kinase_N"/>
</dbReference>
<feature type="region of interest" description="Disordered" evidence="30">
    <location>
        <begin position="991"/>
        <end position="1015"/>
    </location>
</feature>
<evidence type="ECO:0000256" key="20">
    <source>
        <dbReference type="ARBA" id="ARBA00050945"/>
    </source>
</evidence>
<sequence length="2054" mass="233231">MATDDKQSSTLDSVSDLPRSPSSPSHLTHFKPLTPDQDEPPLKSAYSSFVNLFRFGKGKHFGHGEQQTLSGTWSSPQDISRAQSLRSPVPYKKQLSGEPQRRASTTLVEPSLSGHDPRTAVQLRSLSTVLKRLKEIMEGKSQDSDLKQYWMPDSQCKECYDCSEKFTTFRRRHHCRLCGQIFCSRCCNQEIPGKFMGYTGDLRACTYCRKIAFSYAHSTDSNSIGEDLNALSDSASCVSVLDPGEPRTPVGSRKASRNIFLEEDLAWQSLIHPDSSTTTLSTRLVSVQEDPGKSPARNRSASITNLSLDRSGSPMVPAYETSVSPQANRTYLKAEANEDERKILLDSVQLKDLWKKICHHNSGMEFQDHRYWLRTHPNCIVGKELVNWLIRNGHITTRAQAIAIGQALLDGRWLDCVSHHDQLFRDEYALYRPLQSTEFSETPSPDSDSVNSVEGHSEPSWFKDIKFDDSDTEQIADEGEDNLANSASPSKRTSVSSFQSTVDSDSAASISLNVELDNVNFHIKKHSKYPHVPPHPADQKEYLIPDNGGQQMISISDAFIKESLFNRRVEEKSKELFFTPLGWHHNNLDLLREENGEKQAMERLLSANHNHMMALLHQLLDNESLSLSWRDIIVPVVCQVVQTVRPDVKNRDDDMDIRQFVHIKKIPGGKKFDSVVVNGFVCTKNVAHKKMNTYIKNPKILLLKCSIEYLYREETKFTCIDPIVLQEREFLKNYVQRIVDVRPTLVLVEKTVSRIAQDMLLEHGITLVINVKPQVLDRISRMTQGDLVMSMDQLLTKPHLGTCHKFYMQVFQLPNDQTKTLMFFDGCPPQLGCTIKLRGAAEYELTRVKEILIFMVCVAYHSQLEISFLMDEFAMPPTLTKNSSFHTLIESQGEENGPQDFFNGEQVSTAVRDVDLSSEKLSMATESLSSDEASTLEQRTLFEEEDQDYEDEVLRDGSSLKHQQHLRMEYSLPVFSNIATPVPESRLPFHSMDQQPGTLYSGHLETQPQPDDLQDSKNQMRVFRDPLQDDIGLYVMEEVTSSEDRLRAYSSAFKQELKDVILCISPVITFREPFLLTEMGMRCLTRDYFPEQVYLSPLLNKEYKELESRRKKQLLRDLSGLQGINGSIQAKTIQVLPSHELVCTRIAEHLGDSQSLARMLADYRARGGRIQQKNADPFAQSKDASGVPGGKVGGKNEEDERGLIRGESILPLKFFLFFLFRIVTMEFYGKNDLTLGVFLERYCFRPSYQCPSMFCETPMVHHIRRFVHGQGCVQIILKELDSPVPGYQHTILTYSWCRVCKQVTPVVPLSNDSWSMSFAKYLELRFYGHQYTRRANAEPCGHSIHHDYHQYFSYNQMVASFSYSPIRLLEVCVPLPKIYIKRQAPLKVTILQDLKDFSQKVSQVYLAVDDRLTSLKTDTFSRTREEKMEDLFAQKEMEEVEFRNWIEKIQARMLSPSLDTPQQLQSVFESLIAKKQGLCEMLQAWNNRLQDLFQQEKGRKRPSVPPSPGRLRQGEESKDRSLTTLSSQSSTSSTHLQLPTPPEIVSEQLTGGTSFASTHSEPDTTSSSEDVFDGHLLGSTDSQVKEKSTMKTILANLLPGNSYNPIPFPFDPDKHYLMYEHERVPIAVCEKEPSSIIAFALSCKEYRNALDELSKASLKSSTEEGLQPISMMYASGDCRNSSVHSFLCLLTLAKKASGVLSFFRGTGGKSPDLSSQKKETLRGADSAYYQVGQMGKEGPESQGAETQDEADGGDAQKKQLANPHVELQFSDANAKFYCRIYYAREFHKMRDVILGSSEEDFIRSLSHSLPWQARGGKSGAAFYVTEDDRFILKQMPRLEVQSFLDFAPYYFIYITNAVQQKKPTALAKILGVYRIGYKNSQNNTEKKLDLLVMENLFYGRKMAQVFDLKGSLRNRNVKTDTGKESCDVVLLDENLLKMVRDNPLYIRSHCKAVLKASIHSDSHFLSSHLIIDYSLLVGRDDASNELVVGIIDYIRTFTWDKKLEMVVKSTGILGGQGKMPTVVSPELYRTRFCEAMDKYFLMVPDHWTGLGLNC</sequence>
<dbReference type="PROSITE" id="PS51455">
    <property type="entry name" value="PIPK"/>
    <property type="match status" value="1"/>
</dbReference>
<dbReference type="GO" id="GO:0032438">
    <property type="term" value="P:melanosome organization"/>
    <property type="evidence" value="ECO:0007669"/>
    <property type="project" value="UniProtKB-ARBA"/>
</dbReference>
<name>A0A8C8SXE6_9SAUR</name>
<dbReference type="Gene3D" id="3.30.40.10">
    <property type="entry name" value="Zinc/RING finger domain, C3HC4 (zinc finger)"/>
    <property type="match status" value="1"/>
</dbReference>
<dbReference type="GO" id="GO:0046488">
    <property type="term" value="P:phosphatidylinositol metabolic process"/>
    <property type="evidence" value="ECO:0007669"/>
    <property type="project" value="UniProtKB-UniRule"/>
</dbReference>
<feature type="domain" description="DEP" evidence="32">
    <location>
        <begin position="360"/>
        <end position="435"/>
    </location>
</feature>
<evidence type="ECO:0000256" key="12">
    <source>
        <dbReference type="ARBA" id="ARBA00022833"/>
    </source>
</evidence>
<dbReference type="EC" id="2.7.1.150" evidence="3"/>
<feature type="region of interest" description="Disordered" evidence="30">
    <location>
        <begin position="480"/>
        <end position="499"/>
    </location>
</feature>
<evidence type="ECO:0000256" key="23">
    <source>
        <dbReference type="ARBA" id="ARBA00071350"/>
    </source>
</evidence>
<feature type="region of interest" description="Disordered" evidence="30">
    <location>
        <begin position="1"/>
        <end position="42"/>
    </location>
</feature>
<keyword evidence="5" id="KW-0597">Phosphoprotein</keyword>
<dbReference type="PANTHER" id="PTHR46715">
    <property type="entry name" value="1-PHOSPHATIDYLINOSITOL 3-PHOSPHATE 5-KINASE"/>
    <property type="match status" value="1"/>
</dbReference>
<evidence type="ECO:0000259" key="33">
    <source>
        <dbReference type="PROSITE" id="PS51455"/>
    </source>
</evidence>
<dbReference type="GO" id="GO:0031901">
    <property type="term" value="C:early endosome membrane"/>
    <property type="evidence" value="ECO:0007669"/>
    <property type="project" value="UniProtKB-SubCell"/>
</dbReference>
<dbReference type="SUPFAM" id="SSF52029">
    <property type="entry name" value="GroEL apical domain-like"/>
    <property type="match status" value="1"/>
</dbReference>
<keyword evidence="17" id="KW-0968">Cytoplasmic vesicle</keyword>
<evidence type="ECO:0000256" key="3">
    <source>
        <dbReference type="ARBA" id="ARBA00012009"/>
    </source>
</evidence>
<feature type="region of interest" description="Disordered" evidence="30">
    <location>
        <begin position="437"/>
        <end position="464"/>
    </location>
</feature>
<feature type="compositionally biased region" description="Low complexity" evidence="30">
    <location>
        <begin position="1522"/>
        <end position="1538"/>
    </location>
</feature>
<evidence type="ECO:0000256" key="27">
    <source>
        <dbReference type="ARBA" id="ARBA00081348"/>
    </source>
</evidence>
<dbReference type="FunFam" id="3.30.810.10:FF:000001">
    <property type="entry name" value="1-phosphatidylinositol 3-phosphate 5-kinase FAB1"/>
    <property type="match status" value="1"/>
</dbReference>
<dbReference type="InterPro" id="IPR011011">
    <property type="entry name" value="Znf_FYVE_PHD"/>
</dbReference>
<dbReference type="InterPro" id="IPR027409">
    <property type="entry name" value="GroEL-like_apical_dom_sf"/>
</dbReference>
<feature type="compositionally biased region" description="Polar residues" evidence="30">
    <location>
        <begin position="483"/>
        <end position="499"/>
    </location>
</feature>
<evidence type="ECO:0000256" key="13">
    <source>
        <dbReference type="ARBA" id="ARBA00022840"/>
    </source>
</evidence>
<evidence type="ECO:0000256" key="29">
    <source>
        <dbReference type="PROSITE-ProRule" id="PRU00781"/>
    </source>
</evidence>
<feature type="region of interest" description="Disordered" evidence="30">
    <location>
        <begin position="1174"/>
        <end position="1198"/>
    </location>
</feature>
<dbReference type="SUPFAM" id="SSF54849">
    <property type="entry name" value="GroEL-intermediate domain like"/>
    <property type="match status" value="1"/>
</dbReference>
<dbReference type="InterPro" id="IPR017455">
    <property type="entry name" value="Znf_FYVE-rel"/>
</dbReference>